<accession>Q2R0R3</accession>
<reference evidence="2" key="2">
    <citation type="submission" date="2005-04" db="EMBL/GenBank/DDBJ databases">
        <authorList>
            <person name="Buell C.R."/>
            <person name="Wing R.A."/>
            <person name="McCombie W.A."/>
            <person name="Ouyang S."/>
        </authorList>
    </citation>
    <scope>NUCLEOTIDE SEQUENCE</scope>
</reference>
<dbReference type="AlphaFoldDB" id="Q2R0R3"/>
<evidence type="ECO:0000256" key="1">
    <source>
        <dbReference type="SAM" id="MobiDB-lite"/>
    </source>
</evidence>
<feature type="compositionally biased region" description="Basic and acidic residues" evidence="1">
    <location>
        <begin position="65"/>
        <end position="83"/>
    </location>
</feature>
<gene>
    <name evidence="2" type="ordered locus">LOC_Os11g41700</name>
</gene>
<evidence type="ECO:0000313" key="2">
    <source>
        <dbReference type="EMBL" id="ABA94902.1"/>
    </source>
</evidence>
<reference evidence="2" key="1">
    <citation type="journal article" date="2005" name="BMC Biol.">
        <title>The sequence of rice chromosomes 11 and 12, rich in disease resistance genes and recent gene duplications.</title>
        <authorList>
            <consortium name="The rice chromosomes 11 and 12 sequencing consortia"/>
        </authorList>
    </citation>
    <scope>NUCLEOTIDE SEQUENCE [LARGE SCALE GENOMIC DNA]</scope>
</reference>
<proteinExistence type="predicted"/>
<feature type="compositionally biased region" description="Gly residues" evidence="1">
    <location>
        <begin position="9"/>
        <end position="24"/>
    </location>
</feature>
<name>Q2R0R3_ORYSJ</name>
<sequence length="97" mass="9809">MTKKATGAEEGGGAARVDGVGGVPAVGELDEGVDGDGNGAAKPEEVMPVRETVLASGEGRLKVVGDGGERERRRELDSGEETMRQGLEMGEGGAGRV</sequence>
<reference evidence="2" key="3">
    <citation type="submission" date="2006-01" db="EMBL/GenBank/DDBJ databases">
        <authorList>
            <person name="Buell R."/>
        </authorList>
    </citation>
    <scope>NUCLEOTIDE SEQUENCE</scope>
</reference>
<feature type="region of interest" description="Disordered" evidence="1">
    <location>
        <begin position="1"/>
        <end position="47"/>
    </location>
</feature>
<feature type="region of interest" description="Disordered" evidence="1">
    <location>
        <begin position="65"/>
        <end position="97"/>
    </location>
</feature>
<dbReference type="EMBL" id="DP000010">
    <property type="protein sequence ID" value="ABA94902.1"/>
    <property type="molecule type" value="Genomic_DNA"/>
</dbReference>
<protein>
    <submittedName>
        <fullName evidence="2">Transposon protein, putative, unclassified</fullName>
    </submittedName>
</protein>
<organism evidence="2">
    <name type="scientific">Oryza sativa subsp. japonica</name>
    <name type="common">Rice</name>
    <dbReference type="NCBI Taxonomy" id="39947"/>
    <lineage>
        <taxon>Eukaryota</taxon>
        <taxon>Viridiplantae</taxon>
        <taxon>Streptophyta</taxon>
        <taxon>Embryophyta</taxon>
        <taxon>Tracheophyta</taxon>
        <taxon>Spermatophyta</taxon>
        <taxon>Magnoliopsida</taxon>
        <taxon>Liliopsida</taxon>
        <taxon>Poales</taxon>
        <taxon>Poaceae</taxon>
        <taxon>BOP clade</taxon>
        <taxon>Oryzoideae</taxon>
        <taxon>Oryzeae</taxon>
        <taxon>Oryzinae</taxon>
        <taxon>Oryza</taxon>
        <taxon>Oryza sativa</taxon>
    </lineage>
</organism>